<dbReference type="Proteomes" id="UP000827092">
    <property type="component" value="Unassembled WGS sequence"/>
</dbReference>
<sequence>MEIIGPKLKERYGFTLTEIRELINELAGGNIIRNNKVKLRLQRYYENEISFSSSNSKNESLMVFSLKLDINEIIERMRKVDNIKTAAKEIREALQKVDFGLTNKFCDSDELNTSWMTTEMPDEMLTFLSTLLNINKGFLLSNSVNEEAYSDPDQSKMDTKDDDVEYDIENIATCHDKKMSVSAKVIFQILYYSIHSGLKQTPLHLMVGHTIYDKCKSRELITCMNRALISVSYNEVLRKRQQLAAYVIHASGNGNNAKPFSY</sequence>
<organism evidence="1 2">
    <name type="scientific">Oedothorax gibbosus</name>
    <dbReference type="NCBI Taxonomy" id="931172"/>
    <lineage>
        <taxon>Eukaryota</taxon>
        <taxon>Metazoa</taxon>
        <taxon>Ecdysozoa</taxon>
        <taxon>Arthropoda</taxon>
        <taxon>Chelicerata</taxon>
        <taxon>Arachnida</taxon>
        <taxon>Araneae</taxon>
        <taxon>Araneomorphae</taxon>
        <taxon>Entelegynae</taxon>
        <taxon>Araneoidea</taxon>
        <taxon>Linyphiidae</taxon>
        <taxon>Erigoninae</taxon>
        <taxon>Oedothorax</taxon>
    </lineage>
</organism>
<evidence type="ECO:0000313" key="1">
    <source>
        <dbReference type="EMBL" id="KAG8173413.1"/>
    </source>
</evidence>
<evidence type="ECO:0000313" key="2">
    <source>
        <dbReference type="Proteomes" id="UP000827092"/>
    </source>
</evidence>
<protein>
    <submittedName>
        <fullName evidence="1">Uncharacterized protein</fullName>
    </submittedName>
</protein>
<dbReference type="AlphaFoldDB" id="A0AAV6TNZ7"/>
<proteinExistence type="predicted"/>
<dbReference type="EMBL" id="JAFNEN010001793">
    <property type="protein sequence ID" value="KAG8173413.1"/>
    <property type="molecule type" value="Genomic_DNA"/>
</dbReference>
<keyword evidence="2" id="KW-1185">Reference proteome</keyword>
<reference evidence="1 2" key="1">
    <citation type="journal article" date="2022" name="Nat. Ecol. Evol.">
        <title>A masculinizing supergene underlies an exaggerated male reproductive morph in a spider.</title>
        <authorList>
            <person name="Hendrickx F."/>
            <person name="De Corte Z."/>
            <person name="Sonet G."/>
            <person name="Van Belleghem S.M."/>
            <person name="Kostlbacher S."/>
            <person name="Vangestel C."/>
        </authorList>
    </citation>
    <scope>NUCLEOTIDE SEQUENCE [LARGE SCALE GENOMIC DNA]</scope>
    <source>
        <strain evidence="1">W744_W776</strain>
    </source>
</reference>
<accession>A0AAV6TNZ7</accession>
<gene>
    <name evidence="1" type="ORF">JTE90_021679</name>
</gene>
<comment type="caution">
    <text evidence="1">The sequence shown here is derived from an EMBL/GenBank/DDBJ whole genome shotgun (WGS) entry which is preliminary data.</text>
</comment>
<name>A0AAV6TNZ7_9ARAC</name>